<proteinExistence type="predicted"/>
<protein>
    <submittedName>
        <fullName evidence="1">Uncharacterized protein</fullName>
    </submittedName>
</protein>
<reference evidence="1 2" key="2">
    <citation type="journal article" date="2022" name="Mol. Ecol. Resour.">
        <title>The genomes of chicory, endive, great burdock and yacon provide insights into Asteraceae paleo-polyploidization history and plant inulin production.</title>
        <authorList>
            <person name="Fan W."/>
            <person name="Wang S."/>
            <person name="Wang H."/>
            <person name="Wang A."/>
            <person name="Jiang F."/>
            <person name="Liu H."/>
            <person name="Zhao H."/>
            <person name="Xu D."/>
            <person name="Zhang Y."/>
        </authorList>
    </citation>
    <scope>NUCLEOTIDE SEQUENCE [LARGE SCALE GENOMIC DNA]</scope>
    <source>
        <strain evidence="2">cv. Yunnan</strain>
        <tissue evidence="1">Leaves</tissue>
    </source>
</reference>
<organism evidence="1 2">
    <name type="scientific">Smallanthus sonchifolius</name>
    <dbReference type="NCBI Taxonomy" id="185202"/>
    <lineage>
        <taxon>Eukaryota</taxon>
        <taxon>Viridiplantae</taxon>
        <taxon>Streptophyta</taxon>
        <taxon>Embryophyta</taxon>
        <taxon>Tracheophyta</taxon>
        <taxon>Spermatophyta</taxon>
        <taxon>Magnoliopsida</taxon>
        <taxon>eudicotyledons</taxon>
        <taxon>Gunneridae</taxon>
        <taxon>Pentapetalae</taxon>
        <taxon>asterids</taxon>
        <taxon>campanulids</taxon>
        <taxon>Asterales</taxon>
        <taxon>Asteraceae</taxon>
        <taxon>Asteroideae</taxon>
        <taxon>Heliantheae alliance</taxon>
        <taxon>Millerieae</taxon>
        <taxon>Smallanthus</taxon>
    </lineage>
</organism>
<reference evidence="2" key="1">
    <citation type="journal article" date="2022" name="Mol. Ecol. Resour.">
        <title>The genomes of chicory, endive, great burdock and yacon provide insights into Asteraceae palaeo-polyploidization history and plant inulin production.</title>
        <authorList>
            <person name="Fan W."/>
            <person name="Wang S."/>
            <person name="Wang H."/>
            <person name="Wang A."/>
            <person name="Jiang F."/>
            <person name="Liu H."/>
            <person name="Zhao H."/>
            <person name="Xu D."/>
            <person name="Zhang Y."/>
        </authorList>
    </citation>
    <scope>NUCLEOTIDE SEQUENCE [LARGE SCALE GENOMIC DNA]</scope>
    <source>
        <strain evidence="2">cv. Yunnan</strain>
    </source>
</reference>
<evidence type="ECO:0000313" key="2">
    <source>
        <dbReference type="Proteomes" id="UP001056120"/>
    </source>
</evidence>
<gene>
    <name evidence="1" type="ORF">L1987_43030</name>
</gene>
<name>A0ACB9GJY4_9ASTR</name>
<sequence>MFLQSEKPPGMRMIDRSDGGLLSSTLVSPVLKTLGKSDDTDWISYRETTCARKVLELRDGNRALGTYVGSVKCKLDFLLWRCSATTMLGYNVRDVEPLLAQIVVAVLSFGTVYTEHSCNHILLDQMISREGMHLYFSLEYVR</sequence>
<comment type="caution">
    <text evidence="1">The sequence shown here is derived from an EMBL/GenBank/DDBJ whole genome shotgun (WGS) entry which is preliminary data.</text>
</comment>
<dbReference type="Proteomes" id="UP001056120">
    <property type="component" value="Linkage Group LG14"/>
</dbReference>
<keyword evidence="2" id="KW-1185">Reference proteome</keyword>
<accession>A0ACB9GJY4</accession>
<evidence type="ECO:0000313" key="1">
    <source>
        <dbReference type="EMBL" id="KAI3783939.1"/>
    </source>
</evidence>
<dbReference type="EMBL" id="CM042031">
    <property type="protein sequence ID" value="KAI3783939.1"/>
    <property type="molecule type" value="Genomic_DNA"/>
</dbReference>